<proteinExistence type="predicted"/>
<evidence type="ECO:0000313" key="3">
    <source>
        <dbReference type="Proteomes" id="UP000632138"/>
    </source>
</evidence>
<reference evidence="2 3" key="1">
    <citation type="submission" date="2021-01" db="EMBL/GenBank/DDBJ databases">
        <title>Actinoplanes sp. nov. LDG1-06 isolated from lichen.</title>
        <authorList>
            <person name="Saeng-In P."/>
            <person name="Phongsopitanun W."/>
            <person name="Kanchanasin P."/>
            <person name="Yuki M."/>
            <person name="Kudo T."/>
            <person name="Ohkuma M."/>
            <person name="Tanasupawat S."/>
        </authorList>
    </citation>
    <scope>NUCLEOTIDE SEQUENCE [LARGE SCALE GENOMIC DNA]</scope>
    <source>
        <strain evidence="2 3">LDG1-06</strain>
    </source>
</reference>
<dbReference type="Proteomes" id="UP000632138">
    <property type="component" value="Unassembled WGS sequence"/>
</dbReference>
<evidence type="ECO:0000256" key="1">
    <source>
        <dbReference type="SAM" id="MobiDB-lite"/>
    </source>
</evidence>
<name>A0ABS2ATG4_9ACTN</name>
<accession>A0ABS2ATG4</accession>
<dbReference type="EMBL" id="JAENHP010000032">
    <property type="protein sequence ID" value="MBM2623158.1"/>
    <property type="molecule type" value="Genomic_DNA"/>
</dbReference>
<protein>
    <submittedName>
        <fullName evidence="2">Uncharacterized protein</fullName>
    </submittedName>
</protein>
<organism evidence="2 3">
    <name type="scientific">Paractinoplanes ovalisporus</name>
    <dbReference type="NCBI Taxonomy" id="2810368"/>
    <lineage>
        <taxon>Bacteria</taxon>
        <taxon>Bacillati</taxon>
        <taxon>Actinomycetota</taxon>
        <taxon>Actinomycetes</taxon>
        <taxon>Micromonosporales</taxon>
        <taxon>Micromonosporaceae</taxon>
        <taxon>Paractinoplanes</taxon>
    </lineage>
</organism>
<comment type="caution">
    <text evidence="2">The sequence shown here is derived from an EMBL/GenBank/DDBJ whole genome shotgun (WGS) entry which is preliminary data.</text>
</comment>
<feature type="region of interest" description="Disordered" evidence="1">
    <location>
        <begin position="158"/>
        <end position="198"/>
    </location>
</feature>
<sequence>MRVLFDGPVPIAYGQVYVTSFDGSYAMEGHFAGQRNGLCGAVIPGDLFLTVGTRDGDVRFTVELHETEPPAPAEEWQDVVEAPFILRSASVALVPWGTGVLAELPLTSDTPSLPRFRVRYCAQNMDEGNKPYGAFDPDEIADDDYTWMDQRPDRYLLSFWPENNGDNPAAEAQPAGSPRPVDAPPATSSPSPDAIVRQSSETAAYWHSWAATLPAPPSS</sequence>
<keyword evidence="3" id="KW-1185">Reference proteome</keyword>
<dbReference type="RefSeq" id="WP_203383509.1">
    <property type="nucleotide sequence ID" value="NZ_JAENHP010000032.1"/>
</dbReference>
<feature type="compositionally biased region" description="Low complexity" evidence="1">
    <location>
        <begin position="184"/>
        <end position="194"/>
    </location>
</feature>
<evidence type="ECO:0000313" key="2">
    <source>
        <dbReference type="EMBL" id="MBM2623158.1"/>
    </source>
</evidence>
<gene>
    <name evidence="2" type="ORF">JIG36_47445</name>
</gene>